<dbReference type="InterPro" id="IPR014284">
    <property type="entry name" value="RNA_pol_sigma-70_dom"/>
</dbReference>
<dbReference type="EMBL" id="JACHYB010000001">
    <property type="protein sequence ID" value="MBB3187640.1"/>
    <property type="molecule type" value="Genomic_DNA"/>
</dbReference>
<feature type="domain" description="RNA polymerase sigma-70 region 2" evidence="7">
    <location>
        <begin position="24"/>
        <end position="88"/>
    </location>
</feature>
<keyword evidence="10" id="KW-1185">Reference proteome</keyword>
<keyword evidence="2 6" id="KW-0805">Transcription regulation</keyword>
<evidence type="ECO:0000256" key="5">
    <source>
        <dbReference type="ARBA" id="ARBA00023163"/>
    </source>
</evidence>
<dbReference type="GO" id="GO:0003677">
    <property type="term" value="F:DNA binding"/>
    <property type="evidence" value="ECO:0007669"/>
    <property type="project" value="UniProtKB-KW"/>
</dbReference>
<dbReference type="InterPro" id="IPR036388">
    <property type="entry name" value="WH-like_DNA-bd_sf"/>
</dbReference>
<dbReference type="Gene3D" id="1.10.1740.10">
    <property type="match status" value="1"/>
</dbReference>
<dbReference type="Pfam" id="PF04542">
    <property type="entry name" value="Sigma70_r2"/>
    <property type="match status" value="1"/>
</dbReference>
<dbReference type="GO" id="GO:0016987">
    <property type="term" value="F:sigma factor activity"/>
    <property type="evidence" value="ECO:0007669"/>
    <property type="project" value="UniProtKB-KW"/>
</dbReference>
<dbReference type="Pfam" id="PF08281">
    <property type="entry name" value="Sigma70_r4_2"/>
    <property type="match status" value="1"/>
</dbReference>
<feature type="domain" description="RNA polymerase sigma factor 70 region 4 type 2" evidence="8">
    <location>
        <begin position="120"/>
        <end position="172"/>
    </location>
</feature>
<comment type="similarity">
    <text evidence="1 6">Belongs to the sigma-70 factor family. ECF subfamily.</text>
</comment>
<dbReference type="SUPFAM" id="SSF88946">
    <property type="entry name" value="Sigma2 domain of RNA polymerase sigma factors"/>
    <property type="match status" value="1"/>
</dbReference>
<dbReference type="InterPro" id="IPR000838">
    <property type="entry name" value="RNA_pol_sigma70_ECF_CS"/>
</dbReference>
<proteinExistence type="inferred from homology"/>
<keyword evidence="3 6" id="KW-0731">Sigma factor</keyword>
<dbReference type="PANTHER" id="PTHR43133">
    <property type="entry name" value="RNA POLYMERASE ECF-TYPE SIGMA FACTO"/>
    <property type="match status" value="1"/>
</dbReference>
<sequence>MIDETDYIRRMIDGETRLFSYFLDRYSRPVYSLIIQLVSNHEDAEELTQDTFMKAFRKLDTFKYDCSFSTWLYRIAYNTAISATRKKRMVFPALDEAMLGNIPDETVDAFFENDDEEMLQKLEKAIDYLNPEEKALITLYYLDEKSVGDVASILGLSVDNTKVKLFRVRKKLYGWIKSNDV</sequence>
<name>A0A7W5H2D5_9PORP</name>
<dbReference type="PANTHER" id="PTHR43133:SF45">
    <property type="entry name" value="RNA POLYMERASE ECF-TYPE SIGMA FACTOR"/>
    <property type="match status" value="1"/>
</dbReference>
<evidence type="ECO:0000259" key="8">
    <source>
        <dbReference type="Pfam" id="PF08281"/>
    </source>
</evidence>
<comment type="caution">
    <text evidence="9">The sequence shown here is derived from an EMBL/GenBank/DDBJ whole genome shotgun (WGS) entry which is preliminary data.</text>
</comment>
<dbReference type="GO" id="GO:0006352">
    <property type="term" value="P:DNA-templated transcription initiation"/>
    <property type="evidence" value="ECO:0007669"/>
    <property type="project" value="InterPro"/>
</dbReference>
<dbReference type="InterPro" id="IPR013325">
    <property type="entry name" value="RNA_pol_sigma_r2"/>
</dbReference>
<evidence type="ECO:0000256" key="1">
    <source>
        <dbReference type="ARBA" id="ARBA00010641"/>
    </source>
</evidence>
<evidence type="ECO:0000256" key="2">
    <source>
        <dbReference type="ARBA" id="ARBA00023015"/>
    </source>
</evidence>
<keyword evidence="4 6" id="KW-0238">DNA-binding</keyword>
<evidence type="ECO:0000313" key="9">
    <source>
        <dbReference type="EMBL" id="MBB3187640.1"/>
    </source>
</evidence>
<dbReference type="InterPro" id="IPR013249">
    <property type="entry name" value="RNA_pol_sigma70_r4_t2"/>
</dbReference>
<dbReference type="RefSeq" id="WP_183413385.1">
    <property type="nucleotide sequence ID" value="NZ_JACHYB010000001.1"/>
</dbReference>
<evidence type="ECO:0000259" key="7">
    <source>
        <dbReference type="Pfam" id="PF04542"/>
    </source>
</evidence>
<organism evidence="9 10">
    <name type="scientific">Microbacter margulisiae</name>
    <dbReference type="NCBI Taxonomy" id="1350067"/>
    <lineage>
        <taxon>Bacteria</taxon>
        <taxon>Pseudomonadati</taxon>
        <taxon>Bacteroidota</taxon>
        <taxon>Bacteroidia</taxon>
        <taxon>Bacteroidales</taxon>
        <taxon>Porphyromonadaceae</taxon>
        <taxon>Microbacter</taxon>
    </lineage>
</organism>
<evidence type="ECO:0000256" key="4">
    <source>
        <dbReference type="ARBA" id="ARBA00023125"/>
    </source>
</evidence>
<dbReference type="CDD" id="cd06171">
    <property type="entry name" value="Sigma70_r4"/>
    <property type="match status" value="1"/>
</dbReference>
<dbReference type="InterPro" id="IPR007627">
    <property type="entry name" value="RNA_pol_sigma70_r2"/>
</dbReference>
<gene>
    <name evidence="9" type="ORF">FHX64_001803</name>
</gene>
<dbReference type="InterPro" id="IPR039425">
    <property type="entry name" value="RNA_pol_sigma-70-like"/>
</dbReference>
<accession>A0A7W5H2D5</accession>
<evidence type="ECO:0000313" key="10">
    <source>
        <dbReference type="Proteomes" id="UP000544222"/>
    </source>
</evidence>
<evidence type="ECO:0000256" key="6">
    <source>
        <dbReference type="RuleBase" id="RU000716"/>
    </source>
</evidence>
<dbReference type="AlphaFoldDB" id="A0A7W5H2D5"/>
<dbReference type="SUPFAM" id="SSF88659">
    <property type="entry name" value="Sigma3 and sigma4 domains of RNA polymerase sigma factors"/>
    <property type="match status" value="1"/>
</dbReference>
<dbReference type="NCBIfam" id="TIGR02937">
    <property type="entry name" value="sigma70-ECF"/>
    <property type="match status" value="1"/>
</dbReference>
<dbReference type="Gene3D" id="1.10.10.10">
    <property type="entry name" value="Winged helix-like DNA-binding domain superfamily/Winged helix DNA-binding domain"/>
    <property type="match status" value="1"/>
</dbReference>
<protein>
    <recommendedName>
        <fullName evidence="6">RNA polymerase sigma factor</fullName>
    </recommendedName>
</protein>
<reference evidence="9 10" key="1">
    <citation type="submission" date="2020-08" db="EMBL/GenBank/DDBJ databases">
        <title>Genomic Encyclopedia of Type Strains, Phase IV (KMG-IV): sequencing the most valuable type-strain genomes for metagenomic binning, comparative biology and taxonomic classification.</title>
        <authorList>
            <person name="Goeker M."/>
        </authorList>
    </citation>
    <scope>NUCLEOTIDE SEQUENCE [LARGE SCALE GENOMIC DNA]</scope>
    <source>
        <strain evidence="9 10">DSM 27471</strain>
    </source>
</reference>
<keyword evidence="5 6" id="KW-0804">Transcription</keyword>
<dbReference type="InterPro" id="IPR013324">
    <property type="entry name" value="RNA_pol_sigma_r3/r4-like"/>
</dbReference>
<evidence type="ECO:0000256" key="3">
    <source>
        <dbReference type="ARBA" id="ARBA00023082"/>
    </source>
</evidence>
<dbReference type="PROSITE" id="PS01063">
    <property type="entry name" value="SIGMA70_ECF"/>
    <property type="match status" value="1"/>
</dbReference>
<dbReference type="Proteomes" id="UP000544222">
    <property type="component" value="Unassembled WGS sequence"/>
</dbReference>